<evidence type="ECO:0000256" key="3">
    <source>
        <dbReference type="ARBA" id="ARBA00022692"/>
    </source>
</evidence>
<dbReference type="GO" id="GO:0000271">
    <property type="term" value="P:polysaccharide biosynthetic process"/>
    <property type="evidence" value="ECO:0007669"/>
    <property type="project" value="InterPro"/>
</dbReference>
<reference evidence="8" key="2">
    <citation type="journal article" date="2021" name="PeerJ">
        <title>Extensive microbial diversity within the chicken gut microbiome revealed by metagenomics and culture.</title>
        <authorList>
            <person name="Gilroy R."/>
            <person name="Ravi A."/>
            <person name="Getino M."/>
            <person name="Pursley I."/>
            <person name="Horton D.L."/>
            <person name="Alikhan N.F."/>
            <person name="Baker D."/>
            <person name="Gharbi K."/>
            <person name="Hall N."/>
            <person name="Watson M."/>
            <person name="Adriaenssens E.M."/>
            <person name="Foster-Nyarko E."/>
            <person name="Jarju S."/>
            <person name="Secka A."/>
            <person name="Antonio M."/>
            <person name="Oren A."/>
            <person name="Chaudhuri R.R."/>
            <person name="La Ragione R."/>
            <person name="Hildebrand F."/>
            <person name="Pallen M.J."/>
        </authorList>
    </citation>
    <scope>NUCLEOTIDE SEQUENCE</scope>
    <source>
        <strain evidence="8">CHK176-6737</strain>
    </source>
</reference>
<evidence type="ECO:0000256" key="5">
    <source>
        <dbReference type="ARBA" id="ARBA00023136"/>
    </source>
</evidence>
<feature type="transmembrane region" description="Helical" evidence="6">
    <location>
        <begin position="114"/>
        <end position="140"/>
    </location>
</feature>
<dbReference type="Pfam" id="PF04138">
    <property type="entry name" value="GtrA_DPMS_TM"/>
    <property type="match status" value="1"/>
</dbReference>
<gene>
    <name evidence="8" type="ORF">IAD23_04535</name>
</gene>
<evidence type="ECO:0000313" key="9">
    <source>
        <dbReference type="Proteomes" id="UP000824125"/>
    </source>
</evidence>
<sequence length="152" mass="17540">MIKKLFLKYKELISYVFFGVLATIVSILSFKLFDVLLGPDLYLLSNVISWIITVIFAYFTNKIWVFESKSWKANVLVKEIVSFFGARVFSLVVEEAGLWLMIDQMDMGGISWDILTFSISGNMIAKIIMQVVVVILNYVFSKLIIFKKKKEK</sequence>
<feature type="transmembrane region" description="Helical" evidence="6">
    <location>
        <begin position="12"/>
        <end position="30"/>
    </location>
</feature>
<evidence type="ECO:0000259" key="7">
    <source>
        <dbReference type="Pfam" id="PF04138"/>
    </source>
</evidence>
<proteinExistence type="inferred from homology"/>
<evidence type="ECO:0000313" key="8">
    <source>
        <dbReference type="EMBL" id="HIU69206.1"/>
    </source>
</evidence>
<keyword evidence="5 6" id="KW-0472">Membrane</keyword>
<dbReference type="EMBL" id="DVNM01000024">
    <property type="protein sequence ID" value="HIU69206.1"/>
    <property type="molecule type" value="Genomic_DNA"/>
</dbReference>
<evidence type="ECO:0000256" key="1">
    <source>
        <dbReference type="ARBA" id="ARBA00004141"/>
    </source>
</evidence>
<evidence type="ECO:0000256" key="2">
    <source>
        <dbReference type="ARBA" id="ARBA00009399"/>
    </source>
</evidence>
<dbReference type="Proteomes" id="UP000824125">
    <property type="component" value="Unassembled WGS sequence"/>
</dbReference>
<dbReference type="PANTHER" id="PTHR38459">
    <property type="entry name" value="PROPHAGE BACTOPRENOL-LINKED GLUCOSE TRANSLOCASE HOMOLOG"/>
    <property type="match status" value="1"/>
</dbReference>
<dbReference type="AlphaFoldDB" id="A0A9D1MU87"/>
<reference evidence="8" key="1">
    <citation type="submission" date="2020-10" db="EMBL/GenBank/DDBJ databases">
        <authorList>
            <person name="Gilroy R."/>
        </authorList>
    </citation>
    <scope>NUCLEOTIDE SEQUENCE</scope>
    <source>
        <strain evidence="8">CHK176-6737</strain>
    </source>
</reference>
<feature type="transmembrane region" description="Helical" evidence="6">
    <location>
        <begin position="42"/>
        <end position="59"/>
    </location>
</feature>
<dbReference type="InterPro" id="IPR007267">
    <property type="entry name" value="GtrA_DPMS_TM"/>
</dbReference>
<dbReference type="GO" id="GO:0005886">
    <property type="term" value="C:plasma membrane"/>
    <property type="evidence" value="ECO:0007669"/>
    <property type="project" value="TreeGrafter"/>
</dbReference>
<name>A0A9D1MU87_9FIRM</name>
<keyword evidence="3 6" id="KW-0812">Transmembrane</keyword>
<dbReference type="PANTHER" id="PTHR38459:SF5">
    <property type="entry name" value="CELL WALL TEICHOIC ACID GLYCOSYLATION PROTEIN GTCA"/>
    <property type="match status" value="1"/>
</dbReference>
<evidence type="ECO:0000256" key="6">
    <source>
        <dbReference type="SAM" id="Phobius"/>
    </source>
</evidence>
<comment type="subcellular location">
    <subcellularLocation>
        <location evidence="1">Membrane</location>
        <topology evidence="1">Multi-pass membrane protein</topology>
    </subcellularLocation>
</comment>
<comment type="caution">
    <text evidence="8">The sequence shown here is derived from an EMBL/GenBank/DDBJ whole genome shotgun (WGS) entry which is preliminary data.</text>
</comment>
<dbReference type="InterPro" id="IPR051401">
    <property type="entry name" value="GtrA_CellWall_Glycosyl"/>
</dbReference>
<keyword evidence="4 6" id="KW-1133">Transmembrane helix</keyword>
<comment type="similarity">
    <text evidence="2">Belongs to the GtrA family.</text>
</comment>
<feature type="transmembrane region" description="Helical" evidence="6">
    <location>
        <begin position="80"/>
        <end position="102"/>
    </location>
</feature>
<feature type="domain" description="GtrA/DPMS transmembrane" evidence="7">
    <location>
        <begin position="15"/>
        <end position="146"/>
    </location>
</feature>
<accession>A0A9D1MU87</accession>
<organism evidence="8 9">
    <name type="scientific">Candidatus Scybalenecus merdavium</name>
    <dbReference type="NCBI Taxonomy" id="2840939"/>
    <lineage>
        <taxon>Bacteria</taxon>
        <taxon>Bacillati</taxon>
        <taxon>Bacillota</taxon>
        <taxon>Clostridia</taxon>
        <taxon>Eubacteriales</taxon>
        <taxon>Oscillospiraceae</taxon>
        <taxon>Oscillospiraceae incertae sedis</taxon>
        <taxon>Candidatus Scybalenecus</taxon>
    </lineage>
</organism>
<evidence type="ECO:0000256" key="4">
    <source>
        <dbReference type="ARBA" id="ARBA00022989"/>
    </source>
</evidence>
<protein>
    <submittedName>
        <fullName evidence="8">GtrA family protein</fullName>
    </submittedName>
</protein>